<organism evidence="2 3">
    <name type="scientific">Taxus chinensis</name>
    <name type="common">Chinese yew</name>
    <name type="synonym">Taxus wallichiana var. chinensis</name>
    <dbReference type="NCBI Taxonomy" id="29808"/>
    <lineage>
        <taxon>Eukaryota</taxon>
        <taxon>Viridiplantae</taxon>
        <taxon>Streptophyta</taxon>
        <taxon>Embryophyta</taxon>
        <taxon>Tracheophyta</taxon>
        <taxon>Spermatophyta</taxon>
        <taxon>Pinopsida</taxon>
        <taxon>Pinidae</taxon>
        <taxon>Conifers II</taxon>
        <taxon>Cupressales</taxon>
        <taxon>Taxaceae</taxon>
        <taxon>Taxus</taxon>
    </lineage>
</organism>
<feature type="transmembrane region" description="Helical" evidence="1">
    <location>
        <begin position="88"/>
        <end position="109"/>
    </location>
</feature>
<feature type="transmembrane region" description="Helical" evidence="1">
    <location>
        <begin position="60"/>
        <end position="82"/>
    </location>
</feature>
<sequence length="159" mass="17231">SAVEVIEALMPEDGLSDTASSKNINKRESRSGKVYPPAGTKVILTRTPSQLNISIPPGGITAEIAGTGTFAVAWNVFIAFWTGSAIRMGAPLFFTLFSLPFWFVGIRLARRTFSGLVISVDLKFGSKEFSITWKLGNLWSYRVEGKTKDIISVGVIAEA</sequence>
<evidence type="ECO:0000313" key="3">
    <source>
        <dbReference type="Proteomes" id="UP000824469"/>
    </source>
</evidence>
<comment type="caution">
    <text evidence="2">The sequence shown here is derived from an EMBL/GenBank/DDBJ whole genome shotgun (WGS) entry which is preliminary data.</text>
</comment>
<keyword evidence="1" id="KW-0812">Transmembrane</keyword>
<protein>
    <submittedName>
        <fullName evidence="2">Uncharacterized protein</fullName>
    </submittedName>
</protein>
<gene>
    <name evidence="2" type="ORF">KI387_015172</name>
</gene>
<dbReference type="Proteomes" id="UP000824469">
    <property type="component" value="Unassembled WGS sequence"/>
</dbReference>
<accession>A0AA38GFQ9</accession>
<feature type="non-terminal residue" evidence="2">
    <location>
        <position position="1"/>
    </location>
</feature>
<reference evidence="2 3" key="1">
    <citation type="journal article" date="2021" name="Nat. Plants">
        <title>The Taxus genome provides insights into paclitaxel biosynthesis.</title>
        <authorList>
            <person name="Xiong X."/>
            <person name="Gou J."/>
            <person name="Liao Q."/>
            <person name="Li Y."/>
            <person name="Zhou Q."/>
            <person name="Bi G."/>
            <person name="Li C."/>
            <person name="Du R."/>
            <person name="Wang X."/>
            <person name="Sun T."/>
            <person name="Guo L."/>
            <person name="Liang H."/>
            <person name="Lu P."/>
            <person name="Wu Y."/>
            <person name="Zhang Z."/>
            <person name="Ro D.K."/>
            <person name="Shang Y."/>
            <person name="Huang S."/>
            <person name="Yan J."/>
        </authorList>
    </citation>
    <scope>NUCLEOTIDE SEQUENCE [LARGE SCALE GENOMIC DNA]</scope>
    <source>
        <strain evidence="2">Ta-2019</strain>
    </source>
</reference>
<feature type="non-terminal residue" evidence="2">
    <location>
        <position position="159"/>
    </location>
</feature>
<evidence type="ECO:0000313" key="2">
    <source>
        <dbReference type="EMBL" id="KAH9320533.1"/>
    </source>
</evidence>
<dbReference type="EMBL" id="JAHRHJ020000003">
    <property type="protein sequence ID" value="KAH9320533.1"/>
    <property type="molecule type" value="Genomic_DNA"/>
</dbReference>
<dbReference type="OMA" id="FWFVGIR"/>
<evidence type="ECO:0000256" key="1">
    <source>
        <dbReference type="SAM" id="Phobius"/>
    </source>
</evidence>
<proteinExistence type="predicted"/>
<dbReference type="AlphaFoldDB" id="A0AA38GFQ9"/>
<keyword evidence="3" id="KW-1185">Reference proteome</keyword>
<name>A0AA38GFQ9_TAXCH</name>
<keyword evidence="1" id="KW-1133">Transmembrane helix</keyword>
<keyword evidence="1" id="KW-0472">Membrane</keyword>